<keyword evidence="4" id="KW-1185">Reference proteome</keyword>
<sequence length="138" mass="15231">MLVVDASAFASWAFPDETGDKVSQALIRVMTEEESATSASIFPLEALHAAGKALARGRFTPSVHQHVLRLLARLPVTLAPTRVSPLEFWTWCQSLELKPYDAAYLKVAVDLKAPLVTMDQALRRACLKLDHPHITDLP</sequence>
<evidence type="ECO:0000313" key="4">
    <source>
        <dbReference type="Proteomes" id="UP000541185"/>
    </source>
</evidence>
<organism evidence="3 4">
    <name type="scientific">Ramlibacter agri</name>
    <dbReference type="NCBI Taxonomy" id="2728837"/>
    <lineage>
        <taxon>Bacteria</taxon>
        <taxon>Pseudomonadati</taxon>
        <taxon>Pseudomonadota</taxon>
        <taxon>Betaproteobacteria</taxon>
        <taxon>Burkholderiales</taxon>
        <taxon>Comamonadaceae</taxon>
        <taxon>Ramlibacter</taxon>
    </lineage>
</organism>
<dbReference type="Proteomes" id="UP000541185">
    <property type="component" value="Unassembled WGS sequence"/>
</dbReference>
<dbReference type="InterPro" id="IPR002716">
    <property type="entry name" value="PIN_dom"/>
</dbReference>
<dbReference type="InterPro" id="IPR044153">
    <property type="entry name" value="PIN_Pae0151-like"/>
</dbReference>
<dbReference type="PANTHER" id="PTHR35901">
    <property type="entry name" value="RIBONUCLEASE VAPC3"/>
    <property type="match status" value="1"/>
</dbReference>
<evidence type="ECO:0000313" key="3">
    <source>
        <dbReference type="EMBL" id="NML48249.1"/>
    </source>
</evidence>
<dbReference type="InterPro" id="IPR029060">
    <property type="entry name" value="PIN-like_dom_sf"/>
</dbReference>
<evidence type="ECO:0000259" key="2">
    <source>
        <dbReference type="Pfam" id="PF01850"/>
    </source>
</evidence>
<protein>
    <submittedName>
        <fullName evidence="3">Type II toxin-antitoxin system VapC family toxin</fullName>
    </submittedName>
</protein>
<gene>
    <name evidence="3" type="ORF">HHL11_31160</name>
</gene>
<feature type="domain" description="PIN" evidence="2">
    <location>
        <begin position="3"/>
        <end position="125"/>
    </location>
</feature>
<dbReference type="SUPFAM" id="SSF88723">
    <property type="entry name" value="PIN domain-like"/>
    <property type="match status" value="1"/>
</dbReference>
<dbReference type="AlphaFoldDB" id="A0A848HFN0"/>
<comment type="caution">
    <text evidence="3">The sequence shown here is derived from an EMBL/GenBank/DDBJ whole genome shotgun (WGS) entry which is preliminary data.</text>
</comment>
<dbReference type="InterPro" id="IPR051619">
    <property type="entry name" value="TypeII_TA_RNase_PINc/VapC"/>
</dbReference>
<accession>A0A848HFN0</accession>
<name>A0A848HFN0_9BURK</name>
<reference evidence="3 4" key="1">
    <citation type="submission" date="2020-04" db="EMBL/GenBank/DDBJ databases">
        <title>Ramlibacter sp. G-1-2-2 isolated from soil.</title>
        <authorList>
            <person name="Dahal R.H."/>
        </authorList>
    </citation>
    <scope>NUCLEOTIDE SEQUENCE [LARGE SCALE GENOMIC DNA]</scope>
    <source>
        <strain evidence="3 4">G-1-2-2</strain>
    </source>
</reference>
<dbReference type="Pfam" id="PF01850">
    <property type="entry name" value="PIN"/>
    <property type="match status" value="1"/>
</dbReference>
<evidence type="ECO:0000256" key="1">
    <source>
        <dbReference type="ARBA" id="ARBA00022842"/>
    </source>
</evidence>
<dbReference type="CDD" id="cd09873">
    <property type="entry name" value="PIN_Pae0151-like"/>
    <property type="match status" value="1"/>
</dbReference>
<dbReference type="EMBL" id="JABBFX010000004">
    <property type="protein sequence ID" value="NML48249.1"/>
    <property type="molecule type" value="Genomic_DNA"/>
</dbReference>
<dbReference type="PANTHER" id="PTHR35901:SF1">
    <property type="entry name" value="EXONUCLEASE VAPC9"/>
    <property type="match status" value="1"/>
</dbReference>
<proteinExistence type="predicted"/>
<keyword evidence="1" id="KW-0460">Magnesium</keyword>
<dbReference type="Gene3D" id="3.40.50.1010">
    <property type="entry name" value="5'-nuclease"/>
    <property type="match status" value="1"/>
</dbReference>
<dbReference type="RefSeq" id="WP_169422579.1">
    <property type="nucleotide sequence ID" value="NZ_JABBFX010000004.1"/>
</dbReference>